<dbReference type="PRINTS" id="PR00411">
    <property type="entry name" value="PNDRDTASEI"/>
</dbReference>
<sequence>MTRQPHVIVIGAGFSGLLTAIHMLRGAATVRVSLIERRSAFGPGTAYDTGNADHLLNVRLGNMSAFPDTPTHLADWLGQQAHWEASGEFITRGVYGAYLRDLLDEAVADNPGRLALVSGQAVSLDRLDATWSVTLDGGESLIGDAVVLAIGNQEPSTPAGIDEDLRRSSLYVENPWSGGALVPDQARQVLLIGTGLTAVDIALALERPGRTITALSRHGLLPRAHATVSTPAVAMTFSGSVSQIMQQARAASRTQDWREVFDALRHQAIAIWRGWDMAERQRFIRHVRPVWDVHRHRLAPVIARRIASLIADGSLCITPGKIVQIKRDGDAIQAVYRPRGRRRSVIRRFDAVVNCTGPLGRVADSADPLIQDVLHKGFAAPDPMGLGFQVDEDGDLIHPTSTASNLHVIGPLARATFWEMTSVPDLRGQAQKLAERILVEVRDA</sequence>
<name>A0ABQ5T5R7_9CAUL</name>
<dbReference type="PRINTS" id="PR00368">
    <property type="entry name" value="FADPNR"/>
</dbReference>
<protein>
    <submittedName>
        <fullName evidence="2">Pyridine nucleotide-disulfide oxidoreductase</fullName>
    </submittedName>
</protein>
<accession>A0ABQ5T5R7</accession>
<dbReference type="InterPro" id="IPR036188">
    <property type="entry name" value="FAD/NAD-bd_sf"/>
</dbReference>
<feature type="domain" description="FAD-dependent urate hydroxylase HpyO/Asp monooxygenase CreE-like FAD/NAD(P)-binding" evidence="1">
    <location>
        <begin position="9"/>
        <end position="153"/>
    </location>
</feature>
<dbReference type="InterPro" id="IPR038732">
    <property type="entry name" value="HpyO/CreE_NAD-binding"/>
</dbReference>
<dbReference type="EMBL" id="BSFD01000002">
    <property type="protein sequence ID" value="GLK47663.1"/>
    <property type="molecule type" value="Genomic_DNA"/>
</dbReference>
<evidence type="ECO:0000313" key="2">
    <source>
        <dbReference type="EMBL" id="GLK47663.1"/>
    </source>
</evidence>
<dbReference type="PANTHER" id="PTHR40254">
    <property type="entry name" value="BLR0577 PROTEIN"/>
    <property type="match status" value="1"/>
</dbReference>
<reference evidence="2" key="1">
    <citation type="journal article" date="2014" name="Int. J. Syst. Evol. Microbiol.">
        <title>Complete genome of a new Firmicutes species belonging to the dominant human colonic microbiota ('Ruminococcus bicirculans') reveals two chromosomes and a selective capacity to utilize plant glucans.</title>
        <authorList>
            <consortium name="NISC Comparative Sequencing Program"/>
            <person name="Wegmann U."/>
            <person name="Louis P."/>
            <person name="Goesmann A."/>
            <person name="Henrissat B."/>
            <person name="Duncan S.H."/>
            <person name="Flint H.J."/>
        </authorList>
    </citation>
    <scope>NUCLEOTIDE SEQUENCE</scope>
    <source>
        <strain evidence="2">VKM B-1499</strain>
    </source>
</reference>
<dbReference type="Gene3D" id="3.50.50.60">
    <property type="entry name" value="FAD/NAD(P)-binding domain"/>
    <property type="match status" value="1"/>
</dbReference>
<dbReference type="SUPFAM" id="SSF51905">
    <property type="entry name" value="FAD/NAD(P)-binding domain"/>
    <property type="match status" value="2"/>
</dbReference>
<gene>
    <name evidence="2" type="ORF">GCM10017620_06360</name>
</gene>
<dbReference type="PANTHER" id="PTHR40254:SF1">
    <property type="entry name" value="BLR0577 PROTEIN"/>
    <property type="match status" value="1"/>
</dbReference>
<dbReference type="Proteomes" id="UP001143509">
    <property type="component" value="Unassembled WGS sequence"/>
</dbReference>
<dbReference type="InterPro" id="IPR052189">
    <property type="entry name" value="L-asp_N-monooxygenase_NS-form"/>
</dbReference>
<dbReference type="RefSeq" id="WP_271164030.1">
    <property type="nucleotide sequence ID" value="NZ_BSFD01000002.1"/>
</dbReference>
<evidence type="ECO:0000259" key="1">
    <source>
        <dbReference type="Pfam" id="PF13454"/>
    </source>
</evidence>
<organism evidence="2 3">
    <name type="scientific">Brevundimonas intermedia</name>
    <dbReference type="NCBI Taxonomy" id="74315"/>
    <lineage>
        <taxon>Bacteria</taxon>
        <taxon>Pseudomonadati</taxon>
        <taxon>Pseudomonadota</taxon>
        <taxon>Alphaproteobacteria</taxon>
        <taxon>Caulobacterales</taxon>
        <taxon>Caulobacteraceae</taxon>
        <taxon>Brevundimonas</taxon>
    </lineage>
</organism>
<dbReference type="Pfam" id="PF13454">
    <property type="entry name" value="NAD_binding_9"/>
    <property type="match status" value="1"/>
</dbReference>
<comment type="caution">
    <text evidence="2">The sequence shown here is derived from an EMBL/GenBank/DDBJ whole genome shotgun (WGS) entry which is preliminary data.</text>
</comment>
<reference evidence="2" key="2">
    <citation type="submission" date="2023-01" db="EMBL/GenBank/DDBJ databases">
        <authorList>
            <person name="Sun Q."/>
            <person name="Evtushenko L."/>
        </authorList>
    </citation>
    <scope>NUCLEOTIDE SEQUENCE</scope>
    <source>
        <strain evidence="2">VKM B-1499</strain>
    </source>
</reference>
<evidence type="ECO:0000313" key="3">
    <source>
        <dbReference type="Proteomes" id="UP001143509"/>
    </source>
</evidence>
<keyword evidence="3" id="KW-1185">Reference proteome</keyword>
<proteinExistence type="predicted"/>